<organism evidence="1 2">
    <name type="scientific">Lacrimispora xylanisolvens</name>
    <dbReference type="NCBI Taxonomy" id="384636"/>
    <lineage>
        <taxon>Bacteria</taxon>
        <taxon>Bacillati</taxon>
        <taxon>Bacillota</taxon>
        <taxon>Clostridia</taxon>
        <taxon>Lachnospirales</taxon>
        <taxon>Lachnospiraceae</taxon>
        <taxon>Lacrimispora</taxon>
    </lineage>
</organism>
<dbReference type="OrthoDB" id="961272at2"/>
<evidence type="ECO:0000313" key="1">
    <source>
        <dbReference type="EMBL" id="PPK78779.1"/>
    </source>
</evidence>
<dbReference type="EMBL" id="PTJA01000013">
    <property type="protein sequence ID" value="PPK78779.1"/>
    <property type="molecule type" value="Genomic_DNA"/>
</dbReference>
<keyword evidence="2" id="KW-1185">Reference proteome</keyword>
<gene>
    <name evidence="1" type="ORF">BXY41_113111</name>
</gene>
<dbReference type="AlphaFoldDB" id="A0A2S6HMQ3"/>
<reference evidence="1 2" key="1">
    <citation type="submission" date="2018-02" db="EMBL/GenBank/DDBJ databases">
        <title>Genomic Encyclopedia of Archaeal and Bacterial Type Strains, Phase II (KMG-II): from individual species to whole genera.</title>
        <authorList>
            <person name="Goeker M."/>
        </authorList>
    </citation>
    <scope>NUCLEOTIDE SEQUENCE [LARGE SCALE GENOMIC DNA]</scope>
    <source>
        <strain evidence="1 2">DSM 3808</strain>
    </source>
</reference>
<accession>A0A2S6HMQ3</accession>
<dbReference type="RefSeq" id="WP_104438852.1">
    <property type="nucleotide sequence ID" value="NZ_PTJA01000013.1"/>
</dbReference>
<protein>
    <submittedName>
        <fullName evidence="1">Uncharacterized protein</fullName>
    </submittedName>
</protein>
<dbReference type="Proteomes" id="UP000237749">
    <property type="component" value="Unassembled WGS sequence"/>
</dbReference>
<comment type="caution">
    <text evidence="1">The sequence shown here is derived from an EMBL/GenBank/DDBJ whole genome shotgun (WGS) entry which is preliminary data.</text>
</comment>
<sequence length="173" mass="19748">MNVFELTPTTIPAVAHLMCTIKPDWWDYNGAYGQLSNIDETIKTVGWYLGEDIDHPQGWILCRELIGYSALDLECSGFNDNGSFKLEHKLGELFDVAEKYAREKGYMTFRSGISSVGFNIHGQEIRNIPKAIEELASDRIDYKWYLKNGFRVIGIQSNAYDKGFHLIMLGKEI</sequence>
<evidence type="ECO:0000313" key="2">
    <source>
        <dbReference type="Proteomes" id="UP000237749"/>
    </source>
</evidence>
<name>A0A2S6HMQ3_9FIRM</name>
<proteinExistence type="predicted"/>